<accession>A0A363UMG2</accession>
<keyword evidence="2" id="KW-0472">Membrane</keyword>
<evidence type="ECO:0000313" key="4">
    <source>
        <dbReference type="Proteomes" id="UP000251800"/>
    </source>
</evidence>
<dbReference type="RefSeq" id="WP_109719812.1">
    <property type="nucleotide sequence ID" value="NZ_QEQK01000005.1"/>
</dbReference>
<sequence>MQDFLLSILSHSFTWGLIAGLVLCLVVWRTGAIARREQKREIKRLNTELTDLNKHLGQQLKITASGNEALNAELASLREKNENLRVSIATLQQKPGKAEARLLQVYDRAVHLLLERAPGFAPAWESAIRDAEAHVADSESGLTKLVRRVTRPALGAATTQTTSSDPG</sequence>
<reference evidence="3 4" key="1">
    <citation type="submission" date="2018-05" db="EMBL/GenBank/DDBJ databases">
        <title>Abyssibacter profundi OUC007T gen. nov., sp. nov, a marine bacterium isolated from seawater of the Mariana Trench.</title>
        <authorList>
            <person name="Zhou S."/>
        </authorList>
    </citation>
    <scope>NUCLEOTIDE SEQUENCE [LARGE SCALE GENOMIC DNA]</scope>
    <source>
        <strain evidence="3 4">OUC007</strain>
    </source>
</reference>
<name>A0A363UMG2_9GAMM</name>
<dbReference type="Proteomes" id="UP000251800">
    <property type="component" value="Unassembled WGS sequence"/>
</dbReference>
<protein>
    <submittedName>
        <fullName evidence="3">Uncharacterized protein</fullName>
    </submittedName>
</protein>
<dbReference type="AlphaFoldDB" id="A0A363UMG2"/>
<dbReference type="OrthoDB" id="5430750at2"/>
<comment type="caution">
    <text evidence="3">The sequence shown here is derived from an EMBL/GenBank/DDBJ whole genome shotgun (WGS) entry which is preliminary data.</text>
</comment>
<evidence type="ECO:0000256" key="1">
    <source>
        <dbReference type="SAM" id="Coils"/>
    </source>
</evidence>
<keyword evidence="2" id="KW-0812">Transmembrane</keyword>
<dbReference type="EMBL" id="QEQK01000005">
    <property type="protein sequence ID" value="PWN56618.1"/>
    <property type="molecule type" value="Genomic_DNA"/>
</dbReference>
<organism evidence="3 4">
    <name type="scientific">Abyssibacter profundi</name>
    <dbReference type="NCBI Taxonomy" id="2182787"/>
    <lineage>
        <taxon>Bacteria</taxon>
        <taxon>Pseudomonadati</taxon>
        <taxon>Pseudomonadota</taxon>
        <taxon>Gammaproteobacteria</taxon>
        <taxon>Chromatiales</taxon>
        <taxon>Oceanococcaceae</taxon>
        <taxon>Abyssibacter</taxon>
    </lineage>
</organism>
<proteinExistence type="predicted"/>
<gene>
    <name evidence="3" type="ORF">DEH80_07325</name>
</gene>
<evidence type="ECO:0000256" key="2">
    <source>
        <dbReference type="SAM" id="Phobius"/>
    </source>
</evidence>
<evidence type="ECO:0000313" key="3">
    <source>
        <dbReference type="EMBL" id="PWN56618.1"/>
    </source>
</evidence>
<keyword evidence="2" id="KW-1133">Transmembrane helix</keyword>
<feature type="coiled-coil region" evidence="1">
    <location>
        <begin position="35"/>
        <end position="94"/>
    </location>
</feature>
<feature type="transmembrane region" description="Helical" evidence="2">
    <location>
        <begin position="12"/>
        <end position="34"/>
    </location>
</feature>
<keyword evidence="1" id="KW-0175">Coiled coil</keyword>
<keyword evidence="4" id="KW-1185">Reference proteome</keyword>